<gene>
    <name evidence="4" type="primary">LOC113493224</name>
</gene>
<keyword evidence="3" id="KW-1185">Reference proteome</keyword>
<dbReference type="RefSeq" id="XP_026726894.1">
    <property type="nucleotide sequence ID" value="XM_026871093.1"/>
</dbReference>
<dbReference type="PROSITE" id="PS50175">
    <property type="entry name" value="ASP_PROT_RETROV"/>
    <property type="match status" value="1"/>
</dbReference>
<dbReference type="GeneID" id="113493224"/>
<dbReference type="InterPro" id="IPR021109">
    <property type="entry name" value="Peptidase_aspartic_dom_sf"/>
</dbReference>
<sequence>MSTIRALLDQGSQASFVTERTVQSLGLHKQAVEGSITGIGGHNKLTLNSVVEIKIQSRINSSFELVVKAYVLKSITSLLPGGEISYLDWTQVSDMELADPRYNKPDKVDMLLGAEIYSQVLQNGFKRAPDGSTIAQATSLGWILSGTVASASQQTSNITVMHAQLGNDEILKKFWEIDKEPNRIRKQRLTEEEARCEETFMATSTNKGKCAEVMKESLQLGHMRELSKSDEQNEHAVYLPHHAVARNDKDTTKVRVVFDASCKGKNGVALNDDLMIGPRLQPDLRNLLIDWRTHPLLAVRSMLQVAYDDGVKYPLAAERVLKDDYVNDLMTGCDTTKEGMKIYNQMNELIAKAGFTEQKGLSSSSELLEKMIGKKYSFKGKDEAERLPALQETVKKEKIVSFWNWMG</sequence>
<dbReference type="InterPro" id="IPR001995">
    <property type="entry name" value="Peptidase_A2_cat"/>
</dbReference>
<dbReference type="InParanoid" id="A0A7E5VF04"/>
<evidence type="ECO:0000259" key="2">
    <source>
        <dbReference type="PROSITE" id="PS50175"/>
    </source>
</evidence>
<feature type="domain" description="Peptidase A2" evidence="2">
    <location>
        <begin position="4"/>
        <end position="84"/>
    </location>
</feature>
<proteinExistence type="predicted"/>
<reference evidence="4" key="1">
    <citation type="submission" date="2025-08" db="UniProtKB">
        <authorList>
            <consortium name="RefSeq"/>
        </authorList>
    </citation>
    <scope>IDENTIFICATION</scope>
</reference>
<protein>
    <submittedName>
        <fullName evidence="4">Uncharacterized protein LOC113493224</fullName>
    </submittedName>
</protein>
<dbReference type="PANTHER" id="PTHR47331:SF1">
    <property type="entry name" value="GAG-LIKE PROTEIN"/>
    <property type="match status" value="1"/>
</dbReference>
<dbReference type="AlphaFoldDB" id="A0A7E5VF04"/>
<dbReference type="OrthoDB" id="8033604at2759"/>
<evidence type="ECO:0000313" key="4">
    <source>
        <dbReference type="RefSeq" id="XP_026726894.1"/>
    </source>
</evidence>
<dbReference type="Pfam" id="PF13650">
    <property type="entry name" value="Asp_protease_2"/>
    <property type="match status" value="1"/>
</dbReference>
<dbReference type="GO" id="GO:0004190">
    <property type="term" value="F:aspartic-type endopeptidase activity"/>
    <property type="evidence" value="ECO:0007669"/>
    <property type="project" value="InterPro"/>
</dbReference>
<dbReference type="Proteomes" id="UP000322000">
    <property type="component" value="Chromosome 4"/>
</dbReference>
<accession>A0A7E5VF04</accession>
<evidence type="ECO:0000256" key="1">
    <source>
        <dbReference type="ARBA" id="ARBA00022801"/>
    </source>
</evidence>
<evidence type="ECO:0000313" key="3">
    <source>
        <dbReference type="Proteomes" id="UP000322000"/>
    </source>
</evidence>
<dbReference type="GO" id="GO:0006508">
    <property type="term" value="P:proteolysis"/>
    <property type="evidence" value="ECO:0007669"/>
    <property type="project" value="InterPro"/>
</dbReference>
<name>A0A7E5VF04_TRINI</name>
<keyword evidence="1" id="KW-0378">Hydrolase</keyword>
<dbReference type="Gene3D" id="2.40.70.10">
    <property type="entry name" value="Acid Proteases"/>
    <property type="match status" value="1"/>
</dbReference>
<dbReference type="KEGG" id="tnl:113493224"/>
<dbReference type="PANTHER" id="PTHR47331">
    <property type="entry name" value="PHD-TYPE DOMAIN-CONTAINING PROTEIN"/>
    <property type="match status" value="1"/>
</dbReference>
<organism evidence="3 4">
    <name type="scientific">Trichoplusia ni</name>
    <name type="common">Cabbage looper</name>
    <dbReference type="NCBI Taxonomy" id="7111"/>
    <lineage>
        <taxon>Eukaryota</taxon>
        <taxon>Metazoa</taxon>
        <taxon>Ecdysozoa</taxon>
        <taxon>Arthropoda</taxon>
        <taxon>Hexapoda</taxon>
        <taxon>Insecta</taxon>
        <taxon>Pterygota</taxon>
        <taxon>Neoptera</taxon>
        <taxon>Endopterygota</taxon>
        <taxon>Lepidoptera</taxon>
        <taxon>Glossata</taxon>
        <taxon>Ditrysia</taxon>
        <taxon>Noctuoidea</taxon>
        <taxon>Noctuidae</taxon>
        <taxon>Plusiinae</taxon>
        <taxon>Trichoplusia</taxon>
    </lineage>
</organism>